<keyword evidence="8" id="KW-0862">Zinc</keyword>
<evidence type="ECO:0000256" key="9">
    <source>
        <dbReference type="SAM" id="MobiDB-lite"/>
    </source>
</evidence>
<keyword evidence="8" id="KW-0479">Metal-binding</keyword>
<dbReference type="GO" id="GO:0004672">
    <property type="term" value="F:protein kinase activity"/>
    <property type="evidence" value="ECO:0007669"/>
    <property type="project" value="InterPro"/>
</dbReference>
<dbReference type="Gene3D" id="6.10.250.3160">
    <property type="match status" value="1"/>
</dbReference>
<evidence type="ECO:0000256" key="5">
    <source>
        <dbReference type="ARBA" id="ARBA00022840"/>
    </source>
</evidence>
<keyword evidence="3 7" id="KW-0507">mRNA processing</keyword>
<feature type="binding site" evidence="7">
    <location>
        <position position="286"/>
    </location>
    <ligand>
        <name>ATP</name>
        <dbReference type="ChEBI" id="CHEBI:30616"/>
    </ligand>
</feature>
<accession>A0AAD4L449</accession>
<dbReference type="Gene3D" id="1.10.510.10">
    <property type="entry name" value="Transferase(Phosphotransferase) domain 1"/>
    <property type="match status" value="1"/>
</dbReference>
<feature type="domain" description="C3H1-type" evidence="10">
    <location>
        <begin position="34"/>
        <end position="63"/>
    </location>
</feature>
<evidence type="ECO:0000313" key="12">
    <source>
        <dbReference type="Proteomes" id="UP001201163"/>
    </source>
</evidence>
<feature type="coiled-coil region" evidence="7">
    <location>
        <begin position="502"/>
        <end position="540"/>
    </location>
</feature>
<comment type="function">
    <text evidence="7">Regulatory subunit of the poly(A)-nuclease (PAN) deadenylation complex, one of two cytoplasmic mRNA deadenylases involved in mRNA turnover. PAN specifically shortens poly(A) tails of RNA and the activity is stimulated by poly(A)-binding protein PAB1. PAN deadenylation is followed by rapid degradation of the shortened mRNA tails by the CCR4-NOT complex. Deadenylated mRNAs are then degraded by two alternative mechanisms, namely exosome-mediated 3'-5' exonucleolytic degradation, or deadenlyation-dependent mRNA decaping and subsequent 5'-3' exonucleolytic degradation by XRN1. May also be involved in post-transcriptional maturation of mRNA poly(A) tails. PAN3 acts as a positive regulator for PAN activity, recruiting the catalytic subunit PAN2 to mRNA via its interaction with RNA and with PAB1.</text>
</comment>
<comment type="subcellular location">
    <subcellularLocation>
        <location evidence="1 7">Cytoplasm</location>
    </subcellularLocation>
</comment>
<dbReference type="Gene3D" id="1.20.5.5160">
    <property type="match status" value="1"/>
</dbReference>
<dbReference type="PANTHER" id="PTHR12272:SF11">
    <property type="entry name" value="PAN2-PAN3 DEADENYLATION COMPLEX SUBUNIT PAN3"/>
    <property type="match status" value="1"/>
</dbReference>
<evidence type="ECO:0000313" key="11">
    <source>
        <dbReference type="EMBL" id="KAH8976929.1"/>
    </source>
</evidence>
<keyword evidence="5 7" id="KW-0067">ATP-binding</keyword>
<keyword evidence="12" id="KW-1185">Reference proteome</keyword>
<proteinExistence type="inferred from homology"/>
<dbReference type="InterPro" id="IPR000571">
    <property type="entry name" value="Znf_CCCH"/>
</dbReference>
<dbReference type="Proteomes" id="UP001201163">
    <property type="component" value="Unassembled WGS sequence"/>
</dbReference>
<comment type="subunit">
    <text evidence="7">Homodimer. Forms a heterotrimer with a catalytic subunit PAN2 to form the poly(A)-nuclease (PAN) deadenylation complex. Interacts (via PAM-2 motif) with poly(A)-binding protein PAB1 (via PABC domain), conferring substrate specificity of the enzyme complex.</text>
</comment>
<dbReference type="Gene3D" id="1.10.287.3700">
    <property type="match status" value="1"/>
</dbReference>
<dbReference type="GO" id="GO:0000932">
    <property type="term" value="C:P-body"/>
    <property type="evidence" value="ECO:0007669"/>
    <property type="project" value="TreeGrafter"/>
</dbReference>
<evidence type="ECO:0000256" key="1">
    <source>
        <dbReference type="ARBA" id="ARBA00004496"/>
    </source>
</evidence>
<feature type="binding site" evidence="7">
    <location>
        <begin position="399"/>
        <end position="400"/>
    </location>
    <ligand>
        <name>ATP</name>
        <dbReference type="ChEBI" id="CHEBI:30616"/>
    </ligand>
</feature>
<evidence type="ECO:0000259" key="10">
    <source>
        <dbReference type="PROSITE" id="PS50103"/>
    </source>
</evidence>
<feature type="region of interest" description="Disordered" evidence="9">
    <location>
        <begin position="58"/>
        <end position="135"/>
    </location>
</feature>
<dbReference type="GO" id="GO:0008143">
    <property type="term" value="F:poly(A) binding"/>
    <property type="evidence" value="ECO:0007669"/>
    <property type="project" value="TreeGrafter"/>
</dbReference>
<feature type="compositionally biased region" description="Low complexity" evidence="9">
    <location>
        <begin position="95"/>
        <end position="127"/>
    </location>
</feature>
<sequence>MAFFARPQSASAAVKIVAPSTASADPTKTSPKKDSTQRQCRNILIYGSCKFQDKGCIYSHPPRPTTPPSTSTPQPETPTSTAKLSQAVNAPVFVPRSSSLPPASPTLSRAQAQTPPTASLSTSPPATEYDEHDPYDPNYYISSDNNGLYNMYTPEAVVPQMQALDVNPYDKLYESQFQPEYEQSFEYYPPQSTFIRQPLNYHLYSHPPPSPPPSHFISPNLHADLLLRSEVVHTAPAPGLNLPDEIQGYHTLVPLESMTGERRKFGNWYSTVYRATGKDSRSHVLRRVSDFRLAHQAAFQSIEQWSQLRHPNIVSVHEAFTTRSFGDNSLVVAYTYHPNAQTLYDAHIKPRPPTFVHGRLQVAQPHVPERTLWSYIIQIAGAMKAAHDQGLAVRMIDVTKVIVTGRNRVRISSCGLADVLTYNPASPGVSVSAAQIQEDLVMFGKLIMALCCNNVAATSNFAKSLEVVTQHYSADLKNVALFCLSKPGAHKHIGQLFDMIGSRLLTEMDDLQNGMDFLEGQLLSELENARLVRLLTKFGFINERPEFARDSRWSETGDRYIIKLFRDYVFHQVDERGRPVLSLSHVLSCLNKLDAGTDERVMLVSRDEQSVLVVSYKDIKACVSSAFAELSQR</sequence>
<feature type="compositionally biased region" description="Polar residues" evidence="9">
    <location>
        <begin position="20"/>
        <end position="29"/>
    </location>
</feature>
<dbReference type="GO" id="GO:0000289">
    <property type="term" value="P:nuclear-transcribed mRNA poly(A) tail shortening"/>
    <property type="evidence" value="ECO:0007669"/>
    <property type="project" value="UniProtKB-UniRule"/>
</dbReference>
<reference evidence="11" key="1">
    <citation type="submission" date="2022-01" db="EMBL/GenBank/DDBJ databases">
        <title>Comparative genomics reveals a dynamic genome evolution in the ectomycorrhizal milk-cap (Lactarius) mushrooms.</title>
        <authorList>
            <consortium name="DOE Joint Genome Institute"/>
            <person name="Lebreton A."/>
            <person name="Tang N."/>
            <person name="Kuo A."/>
            <person name="LaButti K."/>
            <person name="Drula E."/>
            <person name="Barry K."/>
            <person name="Clum A."/>
            <person name="Lipzen A."/>
            <person name="Mousain D."/>
            <person name="Ng V."/>
            <person name="Wang R."/>
            <person name="Wang X."/>
            <person name="Dai Y."/>
            <person name="Henrissat B."/>
            <person name="Grigoriev I.V."/>
            <person name="Guerin-Laguette A."/>
            <person name="Yu F."/>
            <person name="Martin F.M."/>
        </authorList>
    </citation>
    <scope>NUCLEOTIDE SEQUENCE</scope>
    <source>
        <strain evidence="11">QP</strain>
    </source>
</reference>
<dbReference type="InterPro" id="IPR001245">
    <property type="entry name" value="Ser-Thr/Tyr_kinase_cat_dom"/>
</dbReference>
<dbReference type="PROSITE" id="PS50103">
    <property type="entry name" value="ZF_C3H1"/>
    <property type="match status" value="1"/>
</dbReference>
<feature type="region of interest" description="Knob domain" evidence="7">
    <location>
        <begin position="541"/>
        <end position="633"/>
    </location>
</feature>
<dbReference type="InterPro" id="IPR041332">
    <property type="entry name" value="Pan3_CK"/>
</dbReference>
<feature type="region of interest" description="Disordered" evidence="9">
    <location>
        <begin position="18"/>
        <end position="39"/>
    </location>
</feature>
<evidence type="ECO:0000256" key="7">
    <source>
        <dbReference type="HAMAP-Rule" id="MF_03181"/>
    </source>
</evidence>
<dbReference type="Pfam" id="PF18101">
    <property type="entry name" value="Pan3_CK"/>
    <property type="match status" value="1"/>
</dbReference>
<dbReference type="InterPro" id="IPR011009">
    <property type="entry name" value="Kinase-like_dom_sf"/>
</dbReference>
<dbReference type="HAMAP" id="MF_03181">
    <property type="entry name" value="PAN3"/>
    <property type="match status" value="1"/>
</dbReference>
<dbReference type="GO" id="GO:0006397">
    <property type="term" value="P:mRNA processing"/>
    <property type="evidence" value="ECO:0007669"/>
    <property type="project" value="UniProtKB-KW"/>
</dbReference>
<comment type="domain">
    <text evidence="7">The pseudokinase domain, the coiled-coil (CC), and C-terminal knob domain (CK) form a structural unit (PKC) that forms an extensive high-affinity interaction surface for PAN2.</text>
</comment>
<dbReference type="GO" id="GO:0008270">
    <property type="term" value="F:zinc ion binding"/>
    <property type="evidence" value="ECO:0007669"/>
    <property type="project" value="UniProtKB-KW"/>
</dbReference>
<protein>
    <recommendedName>
        <fullName evidence="7">PAN2-PAN3 deadenylation complex subunit PAN3</fullName>
    </recommendedName>
    <alternativeName>
        <fullName evidence="7">PAB1P-dependent poly(A)-specific ribonuclease</fullName>
    </alternativeName>
    <alternativeName>
        <fullName evidence="7">Poly(A)-nuclease deadenylation complex subunit 3</fullName>
        <shortName evidence="7">PAN deadenylation complex subunit 3</shortName>
    </alternativeName>
</protein>
<comment type="similarity">
    <text evidence="7">Belongs to the protein kinase superfamily. PAN3 family.</text>
</comment>
<dbReference type="EMBL" id="JAKELL010000404">
    <property type="protein sequence ID" value="KAH8976929.1"/>
    <property type="molecule type" value="Genomic_DNA"/>
</dbReference>
<keyword evidence="4 7" id="KW-0547">Nucleotide-binding</keyword>
<comment type="domain">
    <text evidence="7">Contains a pseudokinase domain. The protein kinase domain is predicted to be catalytically inactive because some of the residues important for catalytic activity are substituted and it lacks the equivalent of the binding site for a peptide substrate. However, it has retained an ATP-binding site and ATP-binding is required for mRNA degradation, stimulating the activity of the PAN2 nuclease in vitro. The nucleotide-binding site is juxtaposed to the RNase active site of PAN2 in the complex and may actually bind nucleosides of a poly(A) RNA rather than ATP, feeding the poly(A)-tail to the active site of the deadenylase and thus increasing the efficiency with which this distributive enzyme degrades oligo(A) RNAs.</text>
</comment>
<dbReference type="Pfam" id="PF07714">
    <property type="entry name" value="PK_Tyr_Ser-Thr"/>
    <property type="match status" value="1"/>
</dbReference>
<dbReference type="AlphaFoldDB" id="A0AAD4L449"/>
<keyword evidence="8" id="KW-0863">Zinc-finger</keyword>
<evidence type="ECO:0000256" key="6">
    <source>
        <dbReference type="ARBA" id="ARBA00023054"/>
    </source>
</evidence>
<comment type="domain">
    <text evidence="7">The N-terminal zinc finger binds to poly(A) RNA.</text>
</comment>
<feature type="zinc finger region" description="C3H1-type" evidence="8">
    <location>
        <begin position="34"/>
        <end position="63"/>
    </location>
</feature>
<dbReference type="GO" id="GO:0031251">
    <property type="term" value="C:PAN complex"/>
    <property type="evidence" value="ECO:0007669"/>
    <property type="project" value="UniProtKB-UniRule"/>
</dbReference>
<gene>
    <name evidence="7" type="primary">PAN3</name>
    <name evidence="11" type="ORF">EDB92DRAFT_1922553</name>
</gene>
<evidence type="ECO:0000256" key="3">
    <source>
        <dbReference type="ARBA" id="ARBA00022664"/>
    </source>
</evidence>
<dbReference type="GO" id="GO:0005524">
    <property type="term" value="F:ATP binding"/>
    <property type="evidence" value="ECO:0007669"/>
    <property type="project" value="UniProtKB-UniRule"/>
</dbReference>
<comment type="caution">
    <text evidence="11">The sequence shown here is derived from an EMBL/GenBank/DDBJ whole genome shotgun (WGS) entry which is preliminary data.</text>
</comment>
<dbReference type="InterPro" id="IPR030844">
    <property type="entry name" value="PAN3"/>
</dbReference>
<dbReference type="Pfam" id="PF25586">
    <property type="entry name" value="zf-CCCH_PAN3"/>
    <property type="match status" value="1"/>
</dbReference>
<evidence type="ECO:0000256" key="4">
    <source>
        <dbReference type="ARBA" id="ARBA00022741"/>
    </source>
</evidence>
<name>A0AAD4L449_9AGAM</name>
<comment type="caution">
    <text evidence="7">Lacks conserved residue(s) required for the propagation of feature annotation.</text>
</comment>
<dbReference type="SUPFAM" id="SSF56112">
    <property type="entry name" value="Protein kinase-like (PK-like)"/>
    <property type="match status" value="1"/>
</dbReference>
<keyword evidence="6 7" id="KW-0175">Coiled coil</keyword>
<feature type="compositionally biased region" description="Low complexity" evidence="9">
    <location>
        <begin position="68"/>
        <end position="81"/>
    </location>
</feature>
<evidence type="ECO:0000256" key="8">
    <source>
        <dbReference type="PROSITE-ProRule" id="PRU00723"/>
    </source>
</evidence>
<keyword evidence="2 7" id="KW-0963">Cytoplasm</keyword>
<dbReference type="FunFam" id="1.10.287.3700:FF:000001">
    <property type="entry name" value="PAN2-PAN3 deadenylation complex subunit PAN3"/>
    <property type="match status" value="1"/>
</dbReference>
<dbReference type="PANTHER" id="PTHR12272">
    <property type="entry name" value="DEADENYLATION COMPLEX SUBUNIT PAN3"/>
    <property type="match status" value="1"/>
</dbReference>
<evidence type="ECO:0000256" key="2">
    <source>
        <dbReference type="ARBA" id="ARBA00022490"/>
    </source>
</evidence>
<organism evidence="11 12">
    <name type="scientific">Lactarius akahatsu</name>
    <dbReference type="NCBI Taxonomy" id="416441"/>
    <lineage>
        <taxon>Eukaryota</taxon>
        <taxon>Fungi</taxon>
        <taxon>Dikarya</taxon>
        <taxon>Basidiomycota</taxon>
        <taxon>Agaricomycotina</taxon>
        <taxon>Agaricomycetes</taxon>
        <taxon>Russulales</taxon>
        <taxon>Russulaceae</taxon>
        <taxon>Lactarius</taxon>
    </lineage>
</organism>